<keyword evidence="5" id="KW-1185">Reference proteome</keyword>
<dbReference type="PROSITE" id="PS50102">
    <property type="entry name" value="RRM"/>
    <property type="match status" value="1"/>
</dbReference>
<evidence type="ECO:0000256" key="2">
    <source>
        <dbReference type="SAM" id="MobiDB-lite"/>
    </source>
</evidence>
<accession>A0ABN9Y4Y0</accession>
<comment type="caution">
    <text evidence="4">The sequence shown here is derived from an EMBL/GenBank/DDBJ whole genome shotgun (WGS) entry which is preliminary data.</text>
</comment>
<protein>
    <recommendedName>
        <fullName evidence="3">RRM domain-containing protein</fullName>
    </recommendedName>
</protein>
<sequence length="108" mass="11434">EVIDITAAAAHAQKKKGQAFVVYRDISCATNALRALQGFPFLDKPMRIAYARTKSDVVALEDGTYKPRVKGEPAKPEPKKAPQPAKPKGAPAPAKAAAQAKMMAHPGA</sequence>
<dbReference type="InterPro" id="IPR035979">
    <property type="entry name" value="RBD_domain_sf"/>
</dbReference>
<feature type="non-terminal residue" evidence="4">
    <location>
        <position position="1"/>
    </location>
</feature>
<reference evidence="4" key="1">
    <citation type="submission" date="2023-10" db="EMBL/GenBank/DDBJ databases">
        <authorList>
            <person name="Chen Y."/>
            <person name="Shah S."/>
            <person name="Dougan E. K."/>
            <person name="Thang M."/>
            <person name="Chan C."/>
        </authorList>
    </citation>
    <scope>NUCLEOTIDE SEQUENCE [LARGE SCALE GENOMIC DNA]</scope>
</reference>
<evidence type="ECO:0000256" key="1">
    <source>
        <dbReference type="PROSITE-ProRule" id="PRU00176"/>
    </source>
</evidence>
<dbReference type="Proteomes" id="UP001189429">
    <property type="component" value="Unassembled WGS sequence"/>
</dbReference>
<dbReference type="InterPro" id="IPR000504">
    <property type="entry name" value="RRM_dom"/>
</dbReference>
<evidence type="ECO:0000259" key="3">
    <source>
        <dbReference type="PROSITE" id="PS50102"/>
    </source>
</evidence>
<name>A0ABN9Y4Y0_9DINO</name>
<gene>
    <name evidence="4" type="ORF">PCOR1329_LOCUS82122</name>
</gene>
<keyword evidence="1" id="KW-0694">RNA-binding</keyword>
<proteinExistence type="predicted"/>
<dbReference type="Pfam" id="PF00076">
    <property type="entry name" value="RRM_1"/>
    <property type="match status" value="1"/>
</dbReference>
<feature type="region of interest" description="Disordered" evidence="2">
    <location>
        <begin position="63"/>
        <end position="108"/>
    </location>
</feature>
<feature type="compositionally biased region" description="Basic and acidic residues" evidence="2">
    <location>
        <begin position="63"/>
        <end position="80"/>
    </location>
</feature>
<evidence type="ECO:0000313" key="4">
    <source>
        <dbReference type="EMBL" id="CAK0906971.1"/>
    </source>
</evidence>
<dbReference type="InterPro" id="IPR012677">
    <property type="entry name" value="Nucleotide-bd_a/b_plait_sf"/>
</dbReference>
<evidence type="ECO:0000313" key="5">
    <source>
        <dbReference type="Proteomes" id="UP001189429"/>
    </source>
</evidence>
<organism evidence="4 5">
    <name type="scientific">Prorocentrum cordatum</name>
    <dbReference type="NCBI Taxonomy" id="2364126"/>
    <lineage>
        <taxon>Eukaryota</taxon>
        <taxon>Sar</taxon>
        <taxon>Alveolata</taxon>
        <taxon>Dinophyceae</taxon>
        <taxon>Prorocentrales</taxon>
        <taxon>Prorocentraceae</taxon>
        <taxon>Prorocentrum</taxon>
    </lineage>
</organism>
<feature type="compositionally biased region" description="Low complexity" evidence="2">
    <location>
        <begin position="82"/>
        <end position="108"/>
    </location>
</feature>
<dbReference type="Gene3D" id="3.30.70.330">
    <property type="match status" value="1"/>
</dbReference>
<feature type="domain" description="RRM" evidence="3">
    <location>
        <begin position="1"/>
        <end position="53"/>
    </location>
</feature>
<dbReference type="SUPFAM" id="SSF54928">
    <property type="entry name" value="RNA-binding domain, RBD"/>
    <property type="match status" value="1"/>
</dbReference>
<dbReference type="EMBL" id="CAUYUJ010021778">
    <property type="protein sequence ID" value="CAK0906971.1"/>
    <property type="molecule type" value="Genomic_DNA"/>
</dbReference>
<feature type="non-terminal residue" evidence="4">
    <location>
        <position position="108"/>
    </location>
</feature>